<dbReference type="InterPro" id="IPR005829">
    <property type="entry name" value="Sugar_transporter_CS"/>
</dbReference>
<evidence type="ECO:0000256" key="3">
    <source>
        <dbReference type="ARBA" id="ARBA00022448"/>
    </source>
</evidence>
<dbReference type="PROSITE" id="PS00217">
    <property type="entry name" value="SUGAR_TRANSPORT_2"/>
    <property type="match status" value="1"/>
</dbReference>
<comment type="subcellular location">
    <subcellularLocation>
        <location evidence="1">Cell membrane</location>
        <topology evidence="1">Multi-pass membrane protein</topology>
    </subcellularLocation>
</comment>
<dbReference type="FunFam" id="1.20.1250.20:FF:000001">
    <property type="entry name" value="Dicarboxylate MFS transporter"/>
    <property type="match status" value="1"/>
</dbReference>
<feature type="transmembrane region" description="Helical" evidence="11">
    <location>
        <begin position="314"/>
        <end position="334"/>
    </location>
</feature>
<name>A0A7I7QLY2_9MYCO</name>
<dbReference type="GO" id="GO:0015293">
    <property type="term" value="F:symporter activity"/>
    <property type="evidence" value="ECO:0007669"/>
    <property type="project" value="UniProtKB-KW"/>
</dbReference>
<feature type="transmembrane region" description="Helical" evidence="11">
    <location>
        <begin position="195"/>
        <end position="214"/>
    </location>
</feature>
<evidence type="ECO:0000256" key="2">
    <source>
        <dbReference type="ARBA" id="ARBA00008240"/>
    </source>
</evidence>
<keyword evidence="8 11" id="KW-0472">Membrane</keyword>
<feature type="transmembrane region" description="Helical" evidence="11">
    <location>
        <begin position="64"/>
        <end position="86"/>
    </location>
</feature>
<sequence>MTDTTPGPLAPENFVDQKSIRKSVVAGSVGVFVHWFDWAIYAYLASTLSIVFFPDQDRTAGLLAVFGVFAISFGARPIGALVFGALGDRIGRKKTLTYVILAMAASTMLLGLLPSYASIGIWAPILLLVARIIQGLAAGGEFGSAAAFLAEYSPTKRRGFGVSFLEVGSLLGFLGASLAVLVLNTFLTADDVNSWGWRIPFLLATPLGLIGFYIRNKIEDTPEFRELTELDAVPQSPIKESFTRGWRQMLQTSGIEIMMNVTFYIVLVYLLTYQEIELGISTSDAALFSTAASVAALITVPLFGALSDRVGRRLPLIVASVLLIVFSYPLFLVMHSGTSWAGLVSTVGLGLILAIILGVHAVTVAELFPTRTRQTSLSIVYAVTAAIFAGTVPYVLTWLIAHTGNQMMPAFYLILVGLLGLGTMLTVKETRGIDLLADDVALAQKSRAATVSPTASV</sequence>
<feature type="transmembrane region" description="Helical" evidence="11">
    <location>
        <begin position="125"/>
        <end position="150"/>
    </location>
</feature>
<feature type="transmembrane region" description="Helical" evidence="11">
    <location>
        <begin position="285"/>
        <end position="307"/>
    </location>
</feature>
<feature type="transmembrane region" description="Helical" evidence="11">
    <location>
        <begin position="379"/>
        <end position="401"/>
    </location>
</feature>
<feature type="transmembrane region" description="Helical" evidence="11">
    <location>
        <begin position="98"/>
        <end position="119"/>
    </location>
</feature>
<accession>A0A7I7QLY2</accession>
<dbReference type="InterPro" id="IPR020846">
    <property type="entry name" value="MFS_dom"/>
</dbReference>
<evidence type="ECO:0000256" key="9">
    <source>
        <dbReference type="ARBA" id="ARBA00037295"/>
    </source>
</evidence>
<proteinExistence type="inferred from homology"/>
<keyword evidence="4" id="KW-1003">Cell membrane</keyword>
<organism evidence="13 14">
    <name type="scientific">Mycolicibacterium sediminis</name>
    <dbReference type="NCBI Taxonomy" id="1286180"/>
    <lineage>
        <taxon>Bacteria</taxon>
        <taxon>Bacillati</taxon>
        <taxon>Actinomycetota</taxon>
        <taxon>Actinomycetes</taxon>
        <taxon>Mycobacteriales</taxon>
        <taxon>Mycobacteriaceae</taxon>
        <taxon>Mycolicibacterium</taxon>
    </lineage>
</organism>
<evidence type="ECO:0000256" key="1">
    <source>
        <dbReference type="ARBA" id="ARBA00004651"/>
    </source>
</evidence>
<dbReference type="InterPro" id="IPR005828">
    <property type="entry name" value="MFS_sugar_transport-like"/>
</dbReference>
<dbReference type="AlphaFoldDB" id="A0A7I7QLY2"/>
<keyword evidence="6" id="KW-0769">Symport</keyword>
<keyword evidence="7 11" id="KW-1133">Transmembrane helix</keyword>
<dbReference type="PROSITE" id="PS50850">
    <property type="entry name" value="MFS"/>
    <property type="match status" value="1"/>
</dbReference>
<reference evidence="13 14" key="1">
    <citation type="journal article" date="2019" name="Emerg. Microbes Infect.">
        <title>Comprehensive subspecies identification of 175 nontuberculous mycobacteria species based on 7547 genomic profiles.</title>
        <authorList>
            <person name="Matsumoto Y."/>
            <person name="Kinjo T."/>
            <person name="Motooka D."/>
            <person name="Nabeya D."/>
            <person name="Jung N."/>
            <person name="Uechi K."/>
            <person name="Horii T."/>
            <person name="Iida T."/>
            <person name="Fujita J."/>
            <person name="Nakamura S."/>
        </authorList>
    </citation>
    <scope>NUCLEOTIDE SEQUENCE [LARGE SCALE GENOMIC DNA]</scope>
    <source>
        <strain evidence="13 14">JCM 17899</strain>
    </source>
</reference>
<evidence type="ECO:0000256" key="8">
    <source>
        <dbReference type="ARBA" id="ARBA00023136"/>
    </source>
</evidence>
<feature type="transmembrane region" description="Helical" evidence="11">
    <location>
        <begin position="254"/>
        <end position="273"/>
    </location>
</feature>
<evidence type="ECO:0000256" key="6">
    <source>
        <dbReference type="ARBA" id="ARBA00022847"/>
    </source>
</evidence>
<dbReference type="SUPFAM" id="SSF103473">
    <property type="entry name" value="MFS general substrate transporter"/>
    <property type="match status" value="1"/>
</dbReference>
<dbReference type="PANTHER" id="PTHR43528">
    <property type="entry name" value="ALPHA-KETOGLUTARATE PERMEASE"/>
    <property type="match status" value="1"/>
</dbReference>
<dbReference type="PANTHER" id="PTHR43528:SF1">
    <property type="entry name" value="ALPHA-KETOGLUTARATE PERMEASE"/>
    <property type="match status" value="1"/>
</dbReference>
<evidence type="ECO:0000256" key="7">
    <source>
        <dbReference type="ARBA" id="ARBA00022989"/>
    </source>
</evidence>
<feature type="transmembrane region" description="Helical" evidence="11">
    <location>
        <begin position="24"/>
        <end position="44"/>
    </location>
</feature>
<comment type="function">
    <text evidence="9">May be a proton symporter involved in the uptake of osmolytes such as proline and glycine betaine.</text>
</comment>
<keyword evidence="14" id="KW-1185">Reference proteome</keyword>
<dbReference type="KEGG" id="msei:MSEDJ_11030"/>
<evidence type="ECO:0000313" key="14">
    <source>
        <dbReference type="Proteomes" id="UP000467193"/>
    </source>
</evidence>
<evidence type="ECO:0000313" key="13">
    <source>
        <dbReference type="EMBL" id="BBY27007.1"/>
    </source>
</evidence>
<dbReference type="Pfam" id="PF00083">
    <property type="entry name" value="Sugar_tr"/>
    <property type="match status" value="1"/>
</dbReference>
<dbReference type="Pfam" id="PF07690">
    <property type="entry name" value="MFS_1"/>
    <property type="match status" value="1"/>
</dbReference>
<comment type="similarity">
    <text evidence="2">Belongs to the major facilitator superfamily. Metabolite:H+ Symporter (MHS) family (TC 2.A.1.6) family.</text>
</comment>
<keyword evidence="5 11" id="KW-0812">Transmembrane</keyword>
<evidence type="ECO:0000259" key="12">
    <source>
        <dbReference type="PROSITE" id="PS50850"/>
    </source>
</evidence>
<dbReference type="InterPro" id="IPR036259">
    <property type="entry name" value="MFS_trans_sf"/>
</dbReference>
<keyword evidence="3" id="KW-0813">Transport</keyword>
<feature type="transmembrane region" description="Helical" evidence="11">
    <location>
        <begin position="162"/>
        <end position="183"/>
    </location>
</feature>
<protein>
    <recommendedName>
        <fullName evidence="10">Putative proline/betaine transporter</fullName>
    </recommendedName>
</protein>
<evidence type="ECO:0000256" key="11">
    <source>
        <dbReference type="SAM" id="Phobius"/>
    </source>
</evidence>
<dbReference type="GO" id="GO:0005886">
    <property type="term" value="C:plasma membrane"/>
    <property type="evidence" value="ECO:0007669"/>
    <property type="project" value="UniProtKB-SubCell"/>
</dbReference>
<evidence type="ECO:0000256" key="4">
    <source>
        <dbReference type="ARBA" id="ARBA00022475"/>
    </source>
</evidence>
<gene>
    <name evidence="13" type="ORF">MSEDJ_11030</name>
</gene>
<dbReference type="Gene3D" id="1.20.1250.20">
    <property type="entry name" value="MFS general substrate transporter like domains"/>
    <property type="match status" value="2"/>
</dbReference>
<dbReference type="InterPro" id="IPR011701">
    <property type="entry name" value="MFS"/>
</dbReference>
<dbReference type="Proteomes" id="UP000467193">
    <property type="component" value="Chromosome"/>
</dbReference>
<evidence type="ECO:0000256" key="10">
    <source>
        <dbReference type="ARBA" id="ARBA00039918"/>
    </source>
</evidence>
<dbReference type="InterPro" id="IPR051084">
    <property type="entry name" value="H+-coupled_symporters"/>
</dbReference>
<feature type="domain" description="Major facilitator superfamily (MFS) profile" evidence="12">
    <location>
        <begin position="23"/>
        <end position="431"/>
    </location>
</feature>
<feature type="transmembrane region" description="Helical" evidence="11">
    <location>
        <begin position="407"/>
        <end position="427"/>
    </location>
</feature>
<feature type="transmembrane region" description="Helical" evidence="11">
    <location>
        <begin position="340"/>
        <end position="367"/>
    </location>
</feature>
<evidence type="ECO:0000256" key="5">
    <source>
        <dbReference type="ARBA" id="ARBA00022692"/>
    </source>
</evidence>
<dbReference type="RefSeq" id="WP_163795959.1">
    <property type="nucleotide sequence ID" value="NZ_AP022588.1"/>
</dbReference>
<dbReference type="EMBL" id="AP022588">
    <property type="protein sequence ID" value="BBY27007.1"/>
    <property type="molecule type" value="Genomic_DNA"/>
</dbReference>